<feature type="transmembrane region" description="Helical" evidence="1">
    <location>
        <begin position="142"/>
        <end position="162"/>
    </location>
</feature>
<protein>
    <submittedName>
        <fullName evidence="2">Uncharacterized protein</fullName>
    </submittedName>
</protein>
<keyword evidence="3" id="KW-1185">Reference proteome</keyword>
<keyword evidence="1" id="KW-1133">Transmembrane helix</keyword>
<dbReference type="EMBL" id="JACJTU010000051">
    <property type="protein sequence ID" value="MBD2738502.1"/>
    <property type="molecule type" value="Genomic_DNA"/>
</dbReference>
<name>A0ABR8KK47_9NOSO</name>
<organism evidence="2 3">
    <name type="scientific">Nostoc paludosum FACHB-159</name>
    <dbReference type="NCBI Taxonomy" id="2692908"/>
    <lineage>
        <taxon>Bacteria</taxon>
        <taxon>Bacillati</taxon>
        <taxon>Cyanobacteriota</taxon>
        <taxon>Cyanophyceae</taxon>
        <taxon>Nostocales</taxon>
        <taxon>Nostocaceae</taxon>
        <taxon>Nostoc</taxon>
    </lineage>
</organism>
<feature type="transmembrane region" description="Helical" evidence="1">
    <location>
        <begin position="97"/>
        <end position="122"/>
    </location>
</feature>
<gene>
    <name evidence="2" type="ORF">H6H03_32265</name>
</gene>
<feature type="transmembrane region" description="Helical" evidence="1">
    <location>
        <begin position="34"/>
        <end position="56"/>
    </location>
</feature>
<evidence type="ECO:0000313" key="3">
    <source>
        <dbReference type="Proteomes" id="UP000637383"/>
    </source>
</evidence>
<dbReference type="Proteomes" id="UP000637383">
    <property type="component" value="Unassembled WGS sequence"/>
</dbReference>
<sequence length="170" mass="19074">MKVETVEILNEFDSQQISKTLLNQYEIEEYRRSFLWHGFFLFFLGCIIPLFIPLYTNPRAGLAAHTIGLSLGTFLICVGLALPYIQLSKLLAKLTFWFLLLSSYVGLGSQVLGAAIGLTKTLLITAKGFPQGPLWIETSVEIAVKVITSFVFLACIIILFGLRRVKVEQR</sequence>
<proteinExistence type="predicted"/>
<comment type="caution">
    <text evidence="2">The sequence shown here is derived from an EMBL/GenBank/DDBJ whole genome shotgun (WGS) entry which is preliminary data.</text>
</comment>
<evidence type="ECO:0000313" key="2">
    <source>
        <dbReference type="EMBL" id="MBD2738502.1"/>
    </source>
</evidence>
<reference evidence="2 3" key="1">
    <citation type="journal article" date="2020" name="ISME J.">
        <title>Comparative genomics reveals insights into cyanobacterial evolution and habitat adaptation.</title>
        <authorList>
            <person name="Chen M.Y."/>
            <person name="Teng W.K."/>
            <person name="Zhao L."/>
            <person name="Hu C.X."/>
            <person name="Zhou Y.K."/>
            <person name="Han B.P."/>
            <person name="Song L.R."/>
            <person name="Shu W.S."/>
        </authorList>
    </citation>
    <scope>NUCLEOTIDE SEQUENCE [LARGE SCALE GENOMIC DNA]</scope>
    <source>
        <strain evidence="2 3">FACHB-159</strain>
    </source>
</reference>
<dbReference type="RefSeq" id="WP_190959039.1">
    <property type="nucleotide sequence ID" value="NZ_JACJTU010000051.1"/>
</dbReference>
<keyword evidence="1" id="KW-0812">Transmembrane</keyword>
<evidence type="ECO:0000256" key="1">
    <source>
        <dbReference type="SAM" id="Phobius"/>
    </source>
</evidence>
<accession>A0ABR8KK47</accession>
<keyword evidence="1" id="KW-0472">Membrane</keyword>
<feature type="transmembrane region" description="Helical" evidence="1">
    <location>
        <begin position="62"/>
        <end position="85"/>
    </location>
</feature>